<dbReference type="InterPro" id="IPR002339">
    <property type="entry name" value="Hemoglobin_pi"/>
</dbReference>
<dbReference type="GO" id="GO:0043177">
    <property type="term" value="F:organic acid binding"/>
    <property type="evidence" value="ECO:0007669"/>
    <property type="project" value="TreeGrafter"/>
</dbReference>
<evidence type="ECO:0000256" key="2">
    <source>
        <dbReference type="ARBA" id="ARBA00022448"/>
    </source>
</evidence>
<evidence type="ECO:0000313" key="10">
    <source>
        <dbReference type="Proteomes" id="UP000886611"/>
    </source>
</evidence>
<protein>
    <submittedName>
        <fullName evidence="9">HBAA protein</fullName>
    </submittedName>
</protein>
<dbReference type="GO" id="GO:0005506">
    <property type="term" value="F:iron ion binding"/>
    <property type="evidence" value="ECO:0007669"/>
    <property type="project" value="InterPro"/>
</dbReference>
<dbReference type="EMBL" id="JAATIS010009265">
    <property type="protein sequence ID" value="KAG2455854.1"/>
    <property type="molecule type" value="Genomic_DNA"/>
</dbReference>
<proteinExistence type="inferred from homology"/>
<dbReference type="PRINTS" id="PR00612">
    <property type="entry name" value="ALPHAHAEM"/>
</dbReference>
<feature type="domain" description="Globin" evidence="8">
    <location>
        <begin position="2"/>
        <end position="143"/>
    </location>
</feature>
<dbReference type="Pfam" id="PF00042">
    <property type="entry name" value="Globin"/>
    <property type="match status" value="1"/>
</dbReference>
<dbReference type="PANTHER" id="PTHR11442">
    <property type="entry name" value="HEMOGLOBIN FAMILY MEMBER"/>
    <property type="match status" value="1"/>
</dbReference>
<dbReference type="InterPro" id="IPR002338">
    <property type="entry name" value="Hemoglobin_a-typ"/>
</dbReference>
<evidence type="ECO:0000256" key="7">
    <source>
        <dbReference type="RuleBase" id="RU000356"/>
    </source>
</evidence>
<dbReference type="PRINTS" id="PR00815">
    <property type="entry name" value="PIHAEM"/>
</dbReference>
<dbReference type="AlphaFoldDB" id="A0A8X7WV18"/>
<comment type="similarity">
    <text evidence="1 7">Belongs to the globin family.</text>
</comment>
<accession>A0A8X7WV18</accession>
<keyword evidence="3 7" id="KW-0349">Heme</keyword>
<dbReference type="Proteomes" id="UP000886611">
    <property type="component" value="Unassembled WGS sequence"/>
</dbReference>
<evidence type="ECO:0000256" key="3">
    <source>
        <dbReference type="ARBA" id="ARBA00022617"/>
    </source>
</evidence>
<dbReference type="InterPro" id="IPR050056">
    <property type="entry name" value="Hemoglobin_oxygen_transport"/>
</dbReference>
<feature type="non-terminal residue" evidence="9">
    <location>
        <position position="143"/>
    </location>
</feature>
<dbReference type="CDD" id="cd08927">
    <property type="entry name" value="Hb-alpha-like"/>
    <property type="match status" value="1"/>
</dbReference>
<evidence type="ECO:0000256" key="6">
    <source>
        <dbReference type="ARBA" id="ARBA00023004"/>
    </source>
</evidence>
<evidence type="ECO:0000259" key="8">
    <source>
        <dbReference type="PROSITE" id="PS01033"/>
    </source>
</evidence>
<evidence type="ECO:0000313" key="9">
    <source>
        <dbReference type="EMBL" id="KAG2455854.1"/>
    </source>
</evidence>
<feature type="non-terminal residue" evidence="9">
    <location>
        <position position="1"/>
    </location>
</feature>
<keyword evidence="2 7" id="KW-0813">Transport</keyword>
<evidence type="ECO:0000256" key="1">
    <source>
        <dbReference type="ARBA" id="ARBA00008705"/>
    </source>
</evidence>
<dbReference type="GO" id="GO:0004601">
    <property type="term" value="F:peroxidase activity"/>
    <property type="evidence" value="ECO:0007669"/>
    <property type="project" value="TreeGrafter"/>
</dbReference>
<dbReference type="FunFam" id="1.10.490.10:FF:000002">
    <property type="entry name" value="Hemoglobin subunit alpha"/>
    <property type="match status" value="1"/>
</dbReference>
<dbReference type="InterPro" id="IPR000971">
    <property type="entry name" value="Globin"/>
</dbReference>
<keyword evidence="6" id="KW-0408">Iron</keyword>
<keyword evidence="10" id="KW-1185">Reference proteome</keyword>
<reference evidence="9 10" key="1">
    <citation type="journal article" date="2021" name="Cell">
        <title>Tracing the genetic footprints of vertebrate landing in non-teleost ray-finned fishes.</title>
        <authorList>
            <person name="Bi X."/>
            <person name="Wang K."/>
            <person name="Yang L."/>
            <person name="Pan H."/>
            <person name="Jiang H."/>
            <person name="Wei Q."/>
            <person name="Fang M."/>
            <person name="Yu H."/>
            <person name="Zhu C."/>
            <person name="Cai Y."/>
            <person name="He Y."/>
            <person name="Gan X."/>
            <person name="Zeng H."/>
            <person name="Yu D."/>
            <person name="Zhu Y."/>
            <person name="Jiang H."/>
            <person name="Qiu Q."/>
            <person name="Yang H."/>
            <person name="Zhang Y.E."/>
            <person name="Wang W."/>
            <person name="Zhu M."/>
            <person name="He S."/>
            <person name="Zhang G."/>
        </authorList>
    </citation>
    <scope>NUCLEOTIDE SEQUENCE [LARGE SCALE GENOMIC DNA]</scope>
    <source>
        <strain evidence="9">Bchr_013</strain>
    </source>
</reference>
<comment type="caution">
    <text evidence="9">The sequence shown here is derived from an EMBL/GenBank/DDBJ whole genome shotgun (WGS) entry which is preliminary data.</text>
</comment>
<dbReference type="GO" id="GO:0020037">
    <property type="term" value="F:heme binding"/>
    <property type="evidence" value="ECO:0007669"/>
    <property type="project" value="InterPro"/>
</dbReference>
<dbReference type="PROSITE" id="PS01033">
    <property type="entry name" value="GLOBIN"/>
    <property type="match status" value="1"/>
</dbReference>
<keyword evidence="4 7" id="KW-0561">Oxygen transport</keyword>
<dbReference type="PANTHER" id="PTHR11442:SF41">
    <property type="entry name" value="HEMOGLOBIN SUBUNIT ZETA"/>
    <property type="match status" value="1"/>
</dbReference>
<dbReference type="GO" id="GO:0031838">
    <property type="term" value="C:haptoglobin-hemoglobin complex"/>
    <property type="evidence" value="ECO:0007669"/>
    <property type="project" value="TreeGrafter"/>
</dbReference>
<dbReference type="InterPro" id="IPR009050">
    <property type="entry name" value="Globin-like_sf"/>
</dbReference>
<dbReference type="GO" id="GO:0005344">
    <property type="term" value="F:oxygen carrier activity"/>
    <property type="evidence" value="ECO:0007669"/>
    <property type="project" value="UniProtKB-KW"/>
</dbReference>
<organism evidence="9 10">
    <name type="scientific">Polypterus senegalus</name>
    <name type="common">Senegal bichir</name>
    <dbReference type="NCBI Taxonomy" id="55291"/>
    <lineage>
        <taxon>Eukaryota</taxon>
        <taxon>Metazoa</taxon>
        <taxon>Chordata</taxon>
        <taxon>Craniata</taxon>
        <taxon>Vertebrata</taxon>
        <taxon>Euteleostomi</taxon>
        <taxon>Actinopterygii</taxon>
        <taxon>Polypteriformes</taxon>
        <taxon>Polypteridae</taxon>
        <taxon>Polypterus</taxon>
    </lineage>
</organism>
<dbReference type="GO" id="GO:0031720">
    <property type="term" value="F:haptoglobin binding"/>
    <property type="evidence" value="ECO:0007669"/>
    <property type="project" value="TreeGrafter"/>
</dbReference>
<dbReference type="InterPro" id="IPR012292">
    <property type="entry name" value="Globin/Proto"/>
</dbReference>
<evidence type="ECO:0000256" key="4">
    <source>
        <dbReference type="ARBA" id="ARBA00022621"/>
    </source>
</evidence>
<dbReference type="GO" id="GO:0042744">
    <property type="term" value="P:hydrogen peroxide catabolic process"/>
    <property type="evidence" value="ECO:0007669"/>
    <property type="project" value="TreeGrafter"/>
</dbReference>
<keyword evidence="5" id="KW-0479">Metal-binding</keyword>
<sequence>MSLSSADASHVKGLWSKAKGKAESLGKESLQRMFCASPQTKTYFAHWGESPQDSPNAAVHGKKIFDAINDAVDHISDIHGALSKLSDLHATKLKVDPANFKILSHNILVTLARNFPSDFTPEVHLSFDKFLDQVALALAEKYR</sequence>
<dbReference type="SUPFAM" id="SSF46458">
    <property type="entry name" value="Globin-like"/>
    <property type="match status" value="1"/>
</dbReference>
<dbReference type="GO" id="GO:0005833">
    <property type="term" value="C:hemoglobin complex"/>
    <property type="evidence" value="ECO:0007669"/>
    <property type="project" value="InterPro"/>
</dbReference>
<dbReference type="GO" id="GO:0072562">
    <property type="term" value="C:blood microparticle"/>
    <property type="evidence" value="ECO:0007669"/>
    <property type="project" value="TreeGrafter"/>
</dbReference>
<gene>
    <name evidence="9" type="primary">Hbaa</name>
    <name evidence="9" type="ORF">GTO96_0007971</name>
</gene>
<dbReference type="Gene3D" id="1.10.490.10">
    <property type="entry name" value="Globins"/>
    <property type="match status" value="1"/>
</dbReference>
<evidence type="ECO:0000256" key="5">
    <source>
        <dbReference type="ARBA" id="ARBA00022723"/>
    </source>
</evidence>
<dbReference type="OrthoDB" id="8751793at2759"/>
<dbReference type="GO" id="GO:0019825">
    <property type="term" value="F:oxygen binding"/>
    <property type="evidence" value="ECO:0007669"/>
    <property type="project" value="InterPro"/>
</dbReference>
<name>A0A8X7WV18_POLSE</name>